<evidence type="ECO:0000313" key="6">
    <source>
        <dbReference type="EMBL" id="QPM89728.1"/>
    </source>
</evidence>
<dbReference type="RefSeq" id="WP_119840121.1">
    <property type="nucleotide sequence ID" value="NZ_CP060436.1"/>
</dbReference>
<proteinExistence type="inferred from homology"/>
<dbReference type="PROSITE" id="PS50110">
    <property type="entry name" value="RESPONSE_REGULATORY"/>
    <property type="match status" value="1"/>
</dbReference>
<dbReference type="GO" id="GO:0008984">
    <property type="term" value="F:protein-glutamate methylesterase activity"/>
    <property type="evidence" value="ECO:0007669"/>
    <property type="project" value="UniProtKB-UniRule"/>
</dbReference>
<evidence type="ECO:0000256" key="1">
    <source>
        <dbReference type="ARBA" id="ARBA00022490"/>
    </source>
</evidence>
<keyword evidence="3 5" id="KW-0378">Hydrolase</keyword>
<dbReference type="SUPFAM" id="SSF52172">
    <property type="entry name" value="CheY-like"/>
    <property type="match status" value="1"/>
</dbReference>
<keyword evidence="7" id="KW-1185">Reference proteome</keyword>
<comment type="PTM">
    <text evidence="5">Phosphorylated by CheA. Phosphorylation of the N-terminal regulatory domain activates the methylesterase activity.</text>
</comment>
<sequence length="361" mass="39411">MPTPSLPGSRSDGDCKKTRVLIVDDQHSVQSLIRHALSQDDRIEVVGTADDAYEARELIKTLNPDVLTLDVEMPRMSGLDFLERLMRLRPMPVIMFSSLTHQGSEHAIRALSLGAVDVMPKPTTGLDAETLKKLAGRLVTATRFNRSKVPSMNDEVMDQAVTRETLYRWNGKIVLLGASTGGVAAVETVLRRMPEDCPPIVISQHMPESFLISFVKRLDDLLPQNVRVAQDGMELLQGHVYLAPGGTEHTGIRRKGRRFEIAAIIGPKRNGHIPSVDELFMSAGDTAETVTAVLLTGIGKDGADGMKQLKQRGAYCIGQDEETCVVYGMPRAASEMGILDEQLPLTAIAKAICASCDARRS</sequence>
<comment type="function">
    <text evidence="5">Involved in chemotaxis. Part of a chemotaxis signal transduction system that modulates chemotaxis in response to various stimuli. Catalyzes the demethylation of specific methylglutamate residues introduced into the chemoreceptors (methyl-accepting chemotaxis proteins or MCP) by CheR. Also mediates the irreversible deamidation of specific glutamine residues to glutamic acid.</text>
</comment>
<dbReference type="SMART" id="SM00448">
    <property type="entry name" value="REC"/>
    <property type="match status" value="1"/>
</dbReference>
<keyword evidence="1 5" id="KW-0963">Cytoplasm</keyword>
<dbReference type="EMBL" id="CP060436">
    <property type="protein sequence ID" value="QPM89728.1"/>
    <property type="molecule type" value="Genomic_DNA"/>
</dbReference>
<organism evidence="6 7">
    <name type="scientific">Pseudooceanicola algae</name>
    <dbReference type="NCBI Taxonomy" id="1537215"/>
    <lineage>
        <taxon>Bacteria</taxon>
        <taxon>Pseudomonadati</taxon>
        <taxon>Pseudomonadota</taxon>
        <taxon>Alphaproteobacteria</taxon>
        <taxon>Rhodobacterales</taxon>
        <taxon>Paracoccaceae</taxon>
        <taxon>Pseudooceanicola</taxon>
    </lineage>
</organism>
<dbReference type="Pfam" id="PF00072">
    <property type="entry name" value="Response_reg"/>
    <property type="match status" value="1"/>
</dbReference>
<dbReference type="GO" id="GO:0000156">
    <property type="term" value="F:phosphorelay response regulator activity"/>
    <property type="evidence" value="ECO:0007669"/>
    <property type="project" value="InterPro"/>
</dbReference>
<keyword evidence="5" id="KW-0597">Phosphoprotein</keyword>
<dbReference type="InterPro" id="IPR035909">
    <property type="entry name" value="CheB_C"/>
</dbReference>
<feature type="active site" evidence="5">
    <location>
        <position position="205"/>
    </location>
</feature>
<dbReference type="Pfam" id="PF01339">
    <property type="entry name" value="CheB_methylest"/>
    <property type="match status" value="1"/>
</dbReference>
<comment type="catalytic activity">
    <reaction evidence="5">
        <text>L-glutaminyl-[protein] + H2O = L-glutamyl-[protein] + NH4(+)</text>
        <dbReference type="Rhea" id="RHEA:16441"/>
        <dbReference type="Rhea" id="RHEA-COMP:10207"/>
        <dbReference type="Rhea" id="RHEA-COMP:10208"/>
        <dbReference type="ChEBI" id="CHEBI:15377"/>
        <dbReference type="ChEBI" id="CHEBI:28938"/>
        <dbReference type="ChEBI" id="CHEBI:29973"/>
        <dbReference type="ChEBI" id="CHEBI:30011"/>
        <dbReference type="EC" id="3.5.1.44"/>
    </reaction>
</comment>
<feature type="active site" evidence="5">
    <location>
        <position position="179"/>
    </location>
</feature>
<comment type="similarity">
    <text evidence="5">Belongs to the CheB family.</text>
</comment>
<dbReference type="InterPro" id="IPR011006">
    <property type="entry name" value="CheY-like_superfamily"/>
</dbReference>
<name>A0A418SEI6_9RHOB</name>
<evidence type="ECO:0000256" key="5">
    <source>
        <dbReference type="HAMAP-Rule" id="MF_00099"/>
    </source>
</evidence>
<dbReference type="PROSITE" id="PS50122">
    <property type="entry name" value="CHEB"/>
    <property type="match status" value="1"/>
</dbReference>
<comment type="catalytic activity">
    <reaction evidence="4 5">
        <text>[protein]-L-glutamate 5-O-methyl ester + H2O = L-glutamyl-[protein] + methanol + H(+)</text>
        <dbReference type="Rhea" id="RHEA:23236"/>
        <dbReference type="Rhea" id="RHEA-COMP:10208"/>
        <dbReference type="Rhea" id="RHEA-COMP:10311"/>
        <dbReference type="ChEBI" id="CHEBI:15377"/>
        <dbReference type="ChEBI" id="CHEBI:15378"/>
        <dbReference type="ChEBI" id="CHEBI:17790"/>
        <dbReference type="ChEBI" id="CHEBI:29973"/>
        <dbReference type="ChEBI" id="CHEBI:82795"/>
        <dbReference type="EC" id="3.1.1.61"/>
    </reaction>
</comment>
<feature type="active site" evidence="5">
    <location>
        <position position="301"/>
    </location>
</feature>
<dbReference type="HAMAP" id="MF_00099">
    <property type="entry name" value="CheB_chemtxs"/>
    <property type="match status" value="1"/>
</dbReference>
<keyword evidence="2 5" id="KW-0145">Chemotaxis</keyword>
<dbReference type="CDD" id="cd17541">
    <property type="entry name" value="REC_CheB-like"/>
    <property type="match status" value="1"/>
</dbReference>
<dbReference type="SUPFAM" id="SSF52738">
    <property type="entry name" value="Methylesterase CheB, C-terminal domain"/>
    <property type="match status" value="1"/>
</dbReference>
<dbReference type="Gene3D" id="3.40.50.2300">
    <property type="match status" value="1"/>
</dbReference>
<dbReference type="Gene3D" id="3.40.50.180">
    <property type="entry name" value="Methylesterase CheB, C-terminal domain"/>
    <property type="match status" value="1"/>
</dbReference>
<comment type="subcellular location">
    <subcellularLocation>
        <location evidence="5">Cytoplasm</location>
    </subcellularLocation>
</comment>
<dbReference type="GO" id="GO:0050568">
    <property type="term" value="F:protein-glutamine glutaminase activity"/>
    <property type="evidence" value="ECO:0007669"/>
    <property type="project" value="UniProtKB-UniRule"/>
</dbReference>
<protein>
    <recommendedName>
        <fullName evidence="5">Protein-glutamate methylesterase/protein-glutamine glutaminase</fullName>
        <ecNumber evidence="5">3.1.1.61</ecNumber>
        <ecNumber evidence="5">3.5.1.44</ecNumber>
    </recommendedName>
</protein>
<dbReference type="PANTHER" id="PTHR42872">
    <property type="entry name" value="PROTEIN-GLUTAMATE METHYLESTERASE/PROTEIN-GLUTAMINE GLUTAMINASE"/>
    <property type="match status" value="1"/>
</dbReference>
<dbReference type="InterPro" id="IPR001789">
    <property type="entry name" value="Sig_transdc_resp-reg_receiver"/>
</dbReference>
<dbReference type="KEGG" id="palw:PSAL_009540"/>
<dbReference type="NCBIfam" id="NF001965">
    <property type="entry name" value="PRK00742.1"/>
    <property type="match status" value="1"/>
</dbReference>
<reference evidence="6 7" key="1">
    <citation type="submission" date="2020-08" db="EMBL/GenBank/DDBJ databases">
        <title>Genome sequence of Rhodobacteraceae bacterium Lw-13e.</title>
        <authorList>
            <person name="Poehlein A."/>
            <person name="Wolter L."/>
            <person name="Daniel R."/>
            <person name="Brinkhoff T."/>
        </authorList>
    </citation>
    <scope>NUCLEOTIDE SEQUENCE [LARGE SCALE GENOMIC DNA]</scope>
    <source>
        <strain evidence="6 7">Lw-13e</strain>
    </source>
</reference>
<evidence type="ECO:0000313" key="7">
    <source>
        <dbReference type="Proteomes" id="UP000283786"/>
    </source>
</evidence>
<dbReference type="InterPro" id="IPR008248">
    <property type="entry name" value="CheB-like"/>
</dbReference>
<dbReference type="GO" id="GO:0006935">
    <property type="term" value="P:chemotaxis"/>
    <property type="evidence" value="ECO:0007669"/>
    <property type="project" value="UniProtKB-UniRule"/>
</dbReference>
<dbReference type="AlphaFoldDB" id="A0A418SEI6"/>
<feature type="modified residue" description="4-aspartylphosphate" evidence="5">
    <location>
        <position position="70"/>
    </location>
</feature>
<dbReference type="PANTHER" id="PTHR42872:SF6">
    <property type="entry name" value="PROTEIN-GLUTAMATE METHYLESTERASE_PROTEIN-GLUTAMINE GLUTAMINASE"/>
    <property type="match status" value="1"/>
</dbReference>
<dbReference type="OrthoDB" id="9793421at2"/>
<evidence type="ECO:0000256" key="4">
    <source>
        <dbReference type="ARBA" id="ARBA00048267"/>
    </source>
</evidence>
<dbReference type="EC" id="3.5.1.44" evidence="5"/>
<dbReference type="Proteomes" id="UP000283786">
    <property type="component" value="Chromosome"/>
</dbReference>
<evidence type="ECO:0000256" key="2">
    <source>
        <dbReference type="ARBA" id="ARBA00022500"/>
    </source>
</evidence>
<evidence type="ECO:0000256" key="3">
    <source>
        <dbReference type="ARBA" id="ARBA00022801"/>
    </source>
</evidence>
<dbReference type="EC" id="3.1.1.61" evidence="5"/>
<dbReference type="GO" id="GO:0005737">
    <property type="term" value="C:cytoplasm"/>
    <property type="evidence" value="ECO:0007669"/>
    <property type="project" value="UniProtKB-SubCell"/>
</dbReference>
<gene>
    <name evidence="6" type="primary">cheB_1</name>
    <name evidence="5" type="synonym">cheB</name>
    <name evidence="6" type="ORF">PSAL_009540</name>
</gene>
<dbReference type="InterPro" id="IPR000673">
    <property type="entry name" value="Sig_transdc_resp-reg_Me-estase"/>
</dbReference>
<dbReference type="PIRSF" id="PIRSF000876">
    <property type="entry name" value="RR_chemtxs_CheB"/>
    <property type="match status" value="1"/>
</dbReference>
<dbReference type="CDD" id="cd16432">
    <property type="entry name" value="CheB_Rec"/>
    <property type="match status" value="1"/>
</dbReference>
<accession>A0A418SEI6</accession>
<comment type="domain">
    <text evidence="5">Contains a C-terminal catalytic domain, and an N-terminal region which modulates catalytic activity.</text>
</comment>